<comment type="caution">
    <text evidence="1">The sequence shown here is derived from an EMBL/GenBank/DDBJ whole genome shotgun (WGS) entry which is preliminary data.</text>
</comment>
<dbReference type="AlphaFoldDB" id="A0A554LMK8"/>
<accession>A0A554LMK8</accession>
<evidence type="ECO:0000313" key="2">
    <source>
        <dbReference type="Proteomes" id="UP000315589"/>
    </source>
</evidence>
<reference evidence="1 2" key="1">
    <citation type="submission" date="2017-07" db="EMBL/GenBank/DDBJ databases">
        <title>Mechanisms for carbon and nitrogen cycling indicate functional differentiation within the Candidate Phyla Radiation.</title>
        <authorList>
            <person name="Danczak R.E."/>
            <person name="Johnston M.D."/>
            <person name="Kenah C."/>
            <person name="Slattery M."/>
            <person name="Wrighton K.C."/>
            <person name="Wilkins M.J."/>
        </authorList>
    </citation>
    <scope>NUCLEOTIDE SEQUENCE [LARGE SCALE GENOMIC DNA]</scope>
    <source>
        <strain evidence="1">Licking1014_85</strain>
    </source>
</reference>
<dbReference type="EMBL" id="VMGI01000008">
    <property type="protein sequence ID" value="TSC93859.1"/>
    <property type="molecule type" value="Genomic_DNA"/>
</dbReference>
<proteinExistence type="predicted"/>
<gene>
    <name evidence="1" type="ORF">CEN91_104</name>
</gene>
<organism evidence="1 2">
    <name type="scientific">Candidatus Berkelbacteria bacterium Licking1014_85</name>
    <dbReference type="NCBI Taxonomy" id="2017148"/>
    <lineage>
        <taxon>Bacteria</taxon>
        <taxon>Candidatus Berkelbacteria</taxon>
    </lineage>
</organism>
<sequence length="146" mass="16743">MNIESKSPYLPENQPETVPFRITNTKNYSIGISQDRSDIKPGDMIKLIEKIQGSDPDALSGYRDKNKVVFALSDGLVISVMVKAKFSEMANAFDSHSTNQVWRQDYENYEEYKKKLNSMGIEDFENSPFSRENLKKTYQEARLADS</sequence>
<protein>
    <submittedName>
        <fullName evidence="1">Uncharacterized protein</fullName>
    </submittedName>
</protein>
<dbReference type="Proteomes" id="UP000315589">
    <property type="component" value="Unassembled WGS sequence"/>
</dbReference>
<evidence type="ECO:0000313" key="1">
    <source>
        <dbReference type="EMBL" id="TSC93859.1"/>
    </source>
</evidence>
<feature type="non-terminal residue" evidence="1">
    <location>
        <position position="146"/>
    </location>
</feature>
<name>A0A554LMK8_9BACT</name>